<dbReference type="AlphaFoldDB" id="A0A2B7WTY5"/>
<dbReference type="Pfam" id="PF03725">
    <property type="entry name" value="RNase_PH_C"/>
    <property type="match status" value="1"/>
</dbReference>
<keyword evidence="5" id="KW-0694">RNA-binding</keyword>
<dbReference type="InterPro" id="IPR020568">
    <property type="entry name" value="Ribosomal_Su5_D2-typ_SF"/>
</dbReference>
<dbReference type="GO" id="GO:0000176">
    <property type="term" value="C:nuclear exosome (RNase complex)"/>
    <property type="evidence" value="ECO:0007669"/>
    <property type="project" value="UniProtKB-ARBA"/>
</dbReference>
<dbReference type="GO" id="GO:0071038">
    <property type="term" value="P:TRAMP-dependent tRNA surveillance pathway"/>
    <property type="evidence" value="ECO:0007669"/>
    <property type="project" value="TreeGrafter"/>
</dbReference>
<dbReference type="PANTHER" id="PTHR11097:SF14">
    <property type="entry name" value="EXOSOME COMPLEX COMPONENT RRP45"/>
    <property type="match status" value="1"/>
</dbReference>
<keyword evidence="6" id="KW-0539">Nucleus</keyword>
<dbReference type="GO" id="GO:0016075">
    <property type="term" value="P:rRNA catabolic process"/>
    <property type="evidence" value="ECO:0007669"/>
    <property type="project" value="TreeGrafter"/>
</dbReference>
<evidence type="ECO:0000259" key="8">
    <source>
        <dbReference type="Pfam" id="PF03725"/>
    </source>
</evidence>
<dbReference type="SUPFAM" id="SSF55666">
    <property type="entry name" value="Ribonuclease PH domain 2-like"/>
    <property type="match status" value="1"/>
</dbReference>
<evidence type="ECO:0000256" key="2">
    <source>
        <dbReference type="ARBA" id="ARBA00004496"/>
    </source>
</evidence>
<evidence type="ECO:0000256" key="4">
    <source>
        <dbReference type="ARBA" id="ARBA00022490"/>
    </source>
</evidence>
<name>A0A2B7WTY5_POLH7</name>
<dbReference type="InterPro" id="IPR033100">
    <property type="entry name" value="Rrp45"/>
</dbReference>
<sequence>MPKDADLSANERSFILDALHGNVRLDGRPFDQFRPLTLSFGEEHGHVTAHLGKTSVIVRISAEVTIPRPQRESDGIFTVSVELNDMASPAFETGRQSEFEVQFSRILDKIIRRSNALDTESLCIAKGSSCWNVRADVHIVDLDGGLVDTCCLAIMTGLLHFRLPEAIVREGQVIVYSPEEKVPVALNLTKLPLSITFTIYDEGKVFLLDPTAKEEAVSEGAVIIALDKTGEIALYSKPDGTPADPLNMVSCSTVALEKVRELSKFISAQLEADLKRREQKKSTAESSAANER</sequence>
<dbReference type="GO" id="GO:0035925">
    <property type="term" value="F:mRNA 3'-UTR AU-rich region binding"/>
    <property type="evidence" value="ECO:0007669"/>
    <property type="project" value="TreeGrafter"/>
</dbReference>
<proteinExistence type="inferred from homology"/>
<dbReference type="InterPro" id="IPR050590">
    <property type="entry name" value="Exosome_comp_Rrp42_subfam"/>
</dbReference>
<evidence type="ECO:0000256" key="3">
    <source>
        <dbReference type="ARBA" id="ARBA00006678"/>
    </source>
</evidence>
<dbReference type="InterPro" id="IPR001247">
    <property type="entry name" value="ExoRNase_PH_dom1"/>
</dbReference>
<keyword evidence="4" id="KW-0963">Cytoplasm</keyword>
<dbReference type="GO" id="GO:0034473">
    <property type="term" value="P:U1 snRNA 3'-end processing"/>
    <property type="evidence" value="ECO:0007669"/>
    <property type="project" value="TreeGrafter"/>
</dbReference>
<dbReference type="CDD" id="cd11368">
    <property type="entry name" value="RNase_PH_RRP45"/>
    <property type="match status" value="1"/>
</dbReference>
<dbReference type="Proteomes" id="UP000224634">
    <property type="component" value="Unassembled WGS sequence"/>
</dbReference>
<evidence type="ECO:0000256" key="1">
    <source>
        <dbReference type="ARBA" id="ARBA00004123"/>
    </source>
</evidence>
<evidence type="ECO:0000259" key="7">
    <source>
        <dbReference type="Pfam" id="PF01138"/>
    </source>
</evidence>
<evidence type="ECO:0000256" key="5">
    <source>
        <dbReference type="ARBA" id="ARBA00022884"/>
    </source>
</evidence>
<dbReference type="InterPro" id="IPR036345">
    <property type="entry name" value="ExoRNase_PH_dom2_sf"/>
</dbReference>
<accession>A0A2B7WTY5</accession>
<reference evidence="9 10" key="1">
    <citation type="submission" date="2017-10" db="EMBL/GenBank/DDBJ databases">
        <title>Comparative genomics in systemic dimorphic fungi from Ajellomycetaceae.</title>
        <authorList>
            <person name="Munoz J.F."/>
            <person name="Mcewen J.G."/>
            <person name="Clay O.K."/>
            <person name="Cuomo C.A."/>
        </authorList>
    </citation>
    <scope>NUCLEOTIDE SEQUENCE [LARGE SCALE GENOMIC DNA]</scope>
    <source>
        <strain evidence="9 10">UAMH7299</strain>
    </source>
</reference>
<dbReference type="GO" id="GO:0071035">
    <property type="term" value="P:nuclear polyadenylation-dependent rRNA catabolic process"/>
    <property type="evidence" value="ECO:0007669"/>
    <property type="project" value="TreeGrafter"/>
</dbReference>
<feature type="domain" description="Exoribonuclease phosphorolytic" evidence="8">
    <location>
        <begin position="191"/>
        <end position="257"/>
    </location>
</feature>
<protein>
    <submittedName>
        <fullName evidence="9">Uncharacterized protein</fullName>
    </submittedName>
</protein>
<comment type="caution">
    <text evidence="9">The sequence shown here is derived from an EMBL/GenBank/DDBJ whole genome shotgun (WGS) entry which is preliminary data.</text>
</comment>
<dbReference type="SUPFAM" id="SSF54211">
    <property type="entry name" value="Ribosomal protein S5 domain 2-like"/>
    <property type="match status" value="1"/>
</dbReference>
<comment type="subcellular location">
    <subcellularLocation>
        <location evidence="2">Cytoplasm</location>
    </subcellularLocation>
    <subcellularLocation>
        <location evidence="1">Nucleus</location>
    </subcellularLocation>
</comment>
<feature type="domain" description="Exoribonuclease phosphorolytic" evidence="7">
    <location>
        <begin position="32"/>
        <end position="164"/>
    </location>
</feature>
<dbReference type="InterPro" id="IPR015847">
    <property type="entry name" value="ExoRNase_PH_dom2"/>
</dbReference>
<dbReference type="GO" id="GO:0071028">
    <property type="term" value="P:nuclear mRNA surveillance"/>
    <property type="evidence" value="ECO:0007669"/>
    <property type="project" value="TreeGrafter"/>
</dbReference>
<dbReference type="InterPro" id="IPR027408">
    <property type="entry name" value="PNPase/RNase_PH_dom_sf"/>
</dbReference>
<dbReference type="GO" id="GO:0034475">
    <property type="term" value="P:U4 snRNA 3'-end processing"/>
    <property type="evidence" value="ECO:0007669"/>
    <property type="project" value="TreeGrafter"/>
</dbReference>
<dbReference type="STRING" id="1447883.A0A2B7WTY5"/>
<evidence type="ECO:0000313" key="10">
    <source>
        <dbReference type="Proteomes" id="UP000224634"/>
    </source>
</evidence>
<dbReference type="GO" id="GO:0000177">
    <property type="term" value="C:cytoplasmic exosome (RNase complex)"/>
    <property type="evidence" value="ECO:0007669"/>
    <property type="project" value="TreeGrafter"/>
</dbReference>
<evidence type="ECO:0000256" key="6">
    <source>
        <dbReference type="ARBA" id="ARBA00023242"/>
    </source>
</evidence>
<keyword evidence="10" id="KW-1185">Reference proteome</keyword>
<dbReference type="GO" id="GO:0034476">
    <property type="term" value="P:U5 snRNA 3'-end processing"/>
    <property type="evidence" value="ECO:0007669"/>
    <property type="project" value="TreeGrafter"/>
</dbReference>
<organism evidence="9 10">
    <name type="scientific">Polytolypa hystricis (strain UAMH7299)</name>
    <dbReference type="NCBI Taxonomy" id="1447883"/>
    <lineage>
        <taxon>Eukaryota</taxon>
        <taxon>Fungi</taxon>
        <taxon>Dikarya</taxon>
        <taxon>Ascomycota</taxon>
        <taxon>Pezizomycotina</taxon>
        <taxon>Eurotiomycetes</taxon>
        <taxon>Eurotiomycetidae</taxon>
        <taxon>Onygenales</taxon>
        <taxon>Onygenales incertae sedis</taxon>
        <taxon>Polytolypa</taxon>
    </lineage>
</organism>
<dbReference type="OrthoDB" id="10264038at2759"/>
<dbReference type="Gene3D" id="3.30.230.70">
    <property type="entry name" value="GHMP Kinase, N-terminal domain"/>
    <property type="match status" value="1"/>
</dbReference>
<dbReference type="Pfam" id="PF01138">
    <property type="entry name" value="RNase_PH"/>
    <property type="match status" value="1"/>
</dbReference>
<evidence type="ECO:0000313" key="9">
    <source>
        <dbReference type="EMBL" id="PGG99917.1"/>
    </source>
</evidence>
<comment type="similarity">
    <text evidence="3">Belongs to the RNase PH family.</text>
</comment>
<dbReference type="GO" id="GO:0000467">
    <property type="term" value="P:exonucleolytic trimming to generate mature 3'-end of 5.8S rRNA from tricistronic rRNA transcript (SSU-rRNA, 5.8S rRNA, LSU-rRNA)"/>
    <property type="evidence" value="ECO:0007669"/>
    <property type="project" value="TreeGrafter"/>
</dbReference>
<dbReference type="EMBL" id="PDNA01000262">
    <property type="protein sequence ID" value="PGG99917.1"/>
    <property type="molecule type" value="Genomic_DNA"/>
</dbReference>
<dbReference type="PANTHER" id="PTHR11097">
    <property type="entry name" value="EXOSOME COMPLEX EXONUCLEASE RIBOSOMAL RNA PROCESSING PROTEIN"/>
    <property type="match status" value="1"/>
</dbReference>
<gene>
    <name evidence="9" type="ORF">AJ80_09272</name>
</gene>